<proteinExistence type="predicted"/>
<feature type="transmembrane region" description="Helical" evidence="2">
    <location>
        <begin position="192"/>
        <end position="215"/>
    </location>
</feature>
<accession>A0ABP6P8R5</accession>
<feature type="transmembrane region" description="Helical" evidence="2">
    <location>
        <begin position="157"/>
        <end position="177"/>
    </location>
</feature>
<keyword evidence="2" id="KW-0812">Transmembrane</keyword>
<dbReference type="Proteomes" id="UP001499924">
    <property type="component" value="Unassembled WGS sequence"/>
</dbReference>
<dbReference type="EMBL" id="BAAAVV010000005">
    <property type="protein sequence ID" value="GAA3170621.1"/>
    <property type="molecule type" value="Genomic_DNA"/>
</dbReference>
<feature type="transmembrane region" description="Helical" evidence="2">
    <location>
        <begin position="77"/>
        <end position="100"/>
    </location>
</feature>
<feature type="region of interest" description="Disordered" evidence="1">
    <location>
        <begin position="1"/>
        <end position="39"/>
    </location>
</feature>
<protein>
    <submittedName>
        <fullName evidence="3">Uncharacterized protein</fullName>
    </submittedName>
</protein>
<reference evidence="4" key="1">
    <citation type="journal article" date="2019" name="Int. J. Syst. Evol. Microbiol.">
        <title>The Global Catalogue of Microorganisms (GCM) 10K type strain sequencing project: providing services to taxonomists for standard genome sequencing and annotation.</title>
        <authorList>
            <consortium name="The Broad Institute Genomics Platform"/>
            <consortium name="The Broad Institute Genome Sequencing Center for Infectious Disease"/>
            <person name="Wu L."/>
            <person name="Ma J."/>
        </authorList>
    </citation>
    <scope>NUCLEOTIDE SEQUENCE [LARGE SCALE GENOMIC DNA]</scope>
    <source>
        <strain evidence="4">JCM 15614</strain>
    </source>
</reference>
<feature type="transmembrane region" description="Helical" evidence="2">
    <location>
        <begin position="130"/>
        <end position="150"/>
    </location>
</feature>
<feature type="compositionally biased region" description="Low complexity" evidence="1">
    <location>
        <begin position="26"/>
        <end position="35"/>
    </location>
</feature>
<comment type="caution">
    <text evidence="3">The sequence shown here is derived from an EMBL/GenBank/DDBJ whole genome shotgun (WGS) entry which is preliminary data.</text>
</comment>
<name>A0ABP6P8R5_9ACTN</name>
<evidence type="ECO:0000313" key="3">
    <source>
        <dbReference type="EMBL" id="GAA3170621.1"/>
    </source>
</evidence>
<organism evidence="3 4">
    <name type="scientific">Blastococcus jejuensis</name>
    <dbReference type="NCBI Taxonomy" id="351224"/>
    <lineage>
        <taxon>Bacteria</taxon>
        <taxon>Bacillati</taxon>
        <taxon>Actinomycetota</taxon>
        <taxon>Actinomycetes</taxon>
        <taxon>Geodermatophilales</taxon>
        <taxon>Geodermatophilaceae</taxon>
        <taxon>Blastococcus</taxon>
    </lineage>
</organism>
<evidence type="ECO:0000256" key="2">
    <source>
        <dbReference type="SAM" id="Phobius"/>
    </source>
</evidence>
<keyword evidence="4" id="KW-1185">Reference proteome</keyword>
<evidence type="ECO:0000256" key="1">
    <source>
        <dbReference type="SAM" id="MobiDB-lite"/>
    </source>
</evidence>
<evidence type="ECO:0000313" key="4">
    <source>
        <dbReference type="Proteomes" id="UP001499924"/>
    </source>
</evidence>
<keyword evidence="2" id="KW-1133">Transmembrane helix</keyword>
<keyword evidence="2" id="KW-0472">Membrane</keyword>
<sequence length="232" mass="23920">MSDPWADPSTPTEHGAPYAGPPTTTPPGAGWAPPGYGAPGYPPSGYPPPGYGYPPPGYGYPAPWPMVPRGPRRPGQVIASAVLAFVQAAMVLIASLYVWFAASIVDVVAADAPGSLDTDTAQGLATEGTVLAIVQVLSAVLLVGAGVLALNQRNRRAWILLLAAHGFQVVLSLYWLVRLSSLAGDTPGPDAGAVFFVFTLFFAAGPLVGLGLILFGDGRRWFDTGTAPAPQG</sequence>
<gene>
    <name evidence="3" type="ORF">GCM10010531_24860</name>
</gene>